<dbReference type="PANTHER" id="PTHR33840">
    <property type="match status" value="1"/>
</dbReference>
<evidence type="ECO:0000313" key="5">
    <source>
        <dbReference type="EMBL" id="KAF4979181.1"/>
    </source>
</evidence>
<evidence type="ECO:0000256" key="1">
    <source>
        <dbReference type="SAM" id="Coils"/>
    </source>
</evidence>
<dbReference type="CDD" id="cd00882">
    <property type="entry name" value="Ras_like_GTPase"/>
    <property type="match status" value="1"/>
</dbReference>
<reference evidence="5" key="1">
    <citation type="journal article" date="2020" name="BMC Genomics">
        <title>Correction to: Identification and distribution of gene clusters required for synthesis of sphingolipid metabolism inhibitors in diverse species of the filamentous fungus Fusarium.</title>
        <authorList>
            <person name="Kim H.S."/>
            <person name="Lohmar J.M."/>
            <person name="Busman M."/>
            <person name="Brown D.W."/>
            <person name="Naumann T.A."/>
            <person name="Divon H.H."/>
            <person name="Lysoe E."/>
            <person name="Uhlig S."/>
            <person name="Proctor R.H."/>
        </authorList>
    </citation>
    <scope>NUCLEOTIDE SEQUENCE</scope>
    <source>
        <strain evidence="5">NRRL 22465</strain>
    </source>
</reference>
<gene>
    <name evidence="5" type="ORF">FZEAL_4554</name>
</gene>
<evidence type="ECO:0000259" key="3">
    <source>
        <dbReference type="Pfam" id="PF01926"/>
    </source>
</evidence>
<feature type="region of interest" description="Disordered" evidence="2">
    <location>
        <begin position="1001"/>
        <end position="1052"/>
    </location>
</feature>
<proteinExistence type="predicted"/>
<feature type="domain" description="T6SS Phospholipase effector Tle1-like catalytic" evidence="4">
    <location>
        <begin position="54"/>
        <end position="291"/>
    </location>
</feature>
<dbReference type="InterPro" id="IPR006073">
    <property type="entry name" value="GTP-bd"/>
</dbReference>
<dbReference type="SUPFAM" id="SSF52540">
    <property type="entry name" value="P-loop containing nucleoside triphosphate hydrolases"/>
    <property type="match status" value="1"/>
</dbReference>
<dbReference type="OrthoDB" id="59699at2759"/>
<evidence type="ECO:0000313" key="6">
    <source>
        <dbReference type="Proteomes" id="UP000635477"/>
    </source>
</evidence>
<feature type="compositionally biased region" description="Basic residues" evidence="2">
    <location>
        <begin position="1038"/>
        <end position="1052"/>
    </location>
</feature>
<feature type="domain" description="G" evidence="3">
    <location>
        <begin position="461"/>
        <end position="585"/>
    </location>
</feature>
<dbReference type="AlphaFoldDB" id="A0A8H4XLS3"/>
<dbReference type="PANTHER" id="PTHR33840:SF1">
    <property type="entry name" value="TLE1 PHOSPHOLIPASE DOMAIN-CONTAINING PROTEIN"/>
    <property type="match status" value="1"/>
</dbReference>
<dbReference type="InterPro" id="IPR018712">
    <property type="entry name" value="Tle1-like_cat"/>
</dbReference>
<accession>A0A8H4XLS3</accession>
<dbReference type="Gene3D" id="3.40.50.300">
    <property type="entry name" value="P-loop containing nucleotide triphosphate hydrolases"/>
    <property type="match status" value="1"/>
</dbReference>
<evidence type="ECO:0000256" key="2">
    <source>
        <dbReference type="SAM" id="MobiDB-lite"/>
    </source>
</evidence>
<feature type="region of interest" description="Disordered" evidence="2">
    <location>
        <begin position="928"/>
        <end position="958"/>
    </location>
</feature>
<organism evidence="5 6">
    <name type="scientific">Fusarium zealandicum</name>
    <dbReference type="NCBI Taxonomy" id="1053134"/>
    <lineage>
        <taxon>Eukaryota</taxon>
        <taxon>Fungi</taxon>
        <taxon>Dikarya</taxon>
        <taxon>Ascomycota</taxon>
        <taxon>Pezizomycotina</taxon>
        <taxon>Sordariomycetes</taxon>
        <taxon>Hypocreomycetidae</taxon>
        <taxon>Hypocreales</taxon>
        <taxon>Nectriaceae</taxon>
        <taxon>Fusarium</taxon>
        <taxon>Fusarium staphyleae species complex</taxon>
    </lineage>
</organism>
<keyword evidence="6" id="KW-1185">Reference proteome</keyword>
<sequence>MPGARPVTRFVVLVDGCEAPQNRRESHHTITSRRMARAENATLADLSAETEFVNSSSIQRLKQLVKEGVVSSDPPLTQIPRYYVAVSTTPRFSERFKSKVASSDDTADLIKIIVKDVCTILEHPEDELWLYGSGHGALVARAVAGVVHRMGVPAPSSATQFDDQYDSICALIKAQQEDDWKRGPRLLKKVDGFARQPPRIPFVGLFDTVILTTPKISLDLSFVPSIETLRHALAMNETRSSRAQELIQLPVGTDMSKRSLIQAWFLGSNDDMCGGTDNDGLSLYPLQWMVLESIHAGLGVLSTGKSVGGENALSLLFPQYTGNLPTLDGSEEIEWRLSFSNGINISMFDLQSTHAKRSRTGENIHSIKLESDRFGRSSSRKIFEPDSLKGWNGEGPYGTIVHPSAFCILDRYPMHLDLPSFKPLKTGISQFQDACLLDDNKELAPWLKGLQLQASGVKAFRILVCGKTGVGKSTLINKVFGVEMTEESKSYNQGVHDINVAFESPKHPGLLIHDSRGWQAGSDTELELIAKFLRHRAFQEDPAEALHVIWFCLDADVSRIEEADKRTFATIAQYSHQVPVFVVGTKKDKLTGYRKMQLLEEFMEKTNDYKEAKKLAEEKSNAMADAQFAELRTQLGQIEHYKADGYCCLSKDDEPGVKDLLSQTLGLIVDERVRLFCVAAQVVDVEQKINSAITECMRLGTHAIRTAAVPLPFSGMIGTPTVSRLIVEHVLQCFGFPKAAPAEVEKIMSDVVMGNLKAFMAVSLTQFLTVSVVTVGVAVATAGAGVVIGAAGCLWALPATARMLLKCSCDMILILERSFRYGGKYVSVKQIEDAARYYTKSTIKTFTDKDKLLQQQVHDEIDALVPLKKLSVGYKFNKLRIGVEQIIYSNRFGNSPEYSSMRSSSSFALASPPNKSAELLANPAISELPGHEVTSPAPQSDSPELDKPSKDPLAPTIELDSTLMTTDGRPVPTIVKSDFGTVKTIKNDSSLDDGGKLAELQIETPELEGNTLIGEPREELEGSMPGRTDTGNSSTSSRWRRLSSWKLGSKKK</sequence>
<evidence type="ECO:0008006" key="7">
    <source>
        <dbReference type="Google" id="ProtNLM"/>
    </source>
</evidence>
<dbReference type="Proteomes" id="UP000635477">
    <property type="component" value="Unassembled WGS sequence"/>
</dbReference>
<dbReference type="Pfam" id="PF01926">
    <property type="entry name" value="MMR_HSR1"/>
    <property type="match status" value="1"/>
</dbReference>
<feature type="coiled-coil region" evidence="1">
    <location>
        <begin position="599"/>
        <end position="632"/>
    </location>
</feature>
<dbReference type="GO" id="GO:0005525">
    <property type="term" value="F:GTP binding"/>
    <property type="evidence" value="ECO:0007669"/>
    <property type="project" value="InterPro"/>
</dbReference>
<dbReference type="InterPro" id="IPR027417">
    <property type="entry name" value="P-loop_NTPase"/>
</dbReference>
<protein>
    <recommendedName>
        <fullName evidence="7">G domain-containing protein</fullName>
    </recommendedName>
</protein>
<keyword evidence="1" id="KW-0175">Coiled coil</keyword>
<comment type="caution">
    <text evidence="5">The sequence shown here is derived from an EMBL/GenBank/DDBJ whole genome shotgun (WGS) entry which is preliminary data.</text>
</comment>
<evidence type="ECO:0000259" key="4">
    <source>
        <dbReference type="Pfam" id="PF09994"/>
    </source>
</evidence>
<dbReference type="EMBL" id="JABEYC010000315">
    <property type="protein sequence ID" value="KAF4979181.1"/>
    <property type="molecule type" value="Genomic_DNA"/>
</dbReference>
<reference evidence="5" key="2">
    <citation type="submission" date="2020-05" db="EMBL/GenBank/DDBJ databases">
        <authorList>
            <person name="Kim H.-S."/>
            <person name="Proctor R.H."/>
            <person name="Brown D.W."/>
        </authorList>
    </citation>
    <scope>NUCLEOTIDE SEQUENCE</scope>
    <source>
        <strain evidence="5">NRRL 22465</strain>
    </source>
</reference>
<dbReference type="Pfam" id="PF09994">
    <property type="entry name" value="T6SS_Tle1-like_cat"/>
    <property type="match status" value="1"/>
</dbReference>
<name>A0A8H4XLS3_9HYPO</name>